<gene>
    <name evidence="8" type="ORF">SASPL_138605</name>
</gene>
<evidence type="ECO:0000313" key="8">
    <source>
        <dbReference type="EMBL" id="KAG6401741.1"/>
    </source>
</evidence>
<dbReference type="GO" id="GO:0016706">
    <property type="term" value="F:2-oxoglutarate-dependent dioxygenase activity"/>
    <property type="evidence" value="ECO:0007669"/>
    <property type="project" value="UniProtKB-ARBA"/>
</dbReference>
<protein>
    <recommendedName>
        <fullName evidence="7">Non-haem dioxygenase N-terminal domain-containing protein</fullName>
    </recommendedName>
</protein>
<feature type="domain" description="Non-haem dioxygenase N-terminal" evidence="7">
    <location>
        <begin position="257"/>
        <end position="335"/>
    </location>
</feature>
<comment type="caution">
    <text evidence="8">The sequence shown here is derived from an EMBL/GenBank/DDBJ whole genome shotgun (WGS) entry which is preliminary data.</text>
</comment>
<evidence type="ECO:0000256" key="4">
    <source>
        <dbReference type="ARBA" id="ARBA00023186"/>
    </source>
</evidence>
<dbReference type="Proteomes" id="UP000298416">
    <property type="component" value="Unassembled WGS sequence"/>
</dbReference>
<evidence type="ECO:0000256" key="2">
    <source>
        <dbReference type="ARBA" id="ARBA00022723"/>
    </source>
</evidence>
<evidence type="ECO:0000313" key="9">
    <source>
        <dbReference type="Proteomes" id="UP000298416"/>
    </source>
</evidence>
<dbReference type="SUPFAM" id="SSF143113">
    <property type="entry name" value="NAP-like"/>
    <property type="match status" value="1"/>
</dbReference>
<dbReference type="InterPro" id="IPR027443">
    <property type="entry name" value="IPNS-like_sf"/>
</dbReference>
<keyword evidence="3" id="KW-0408">Iron</keyword>
<dbReference type="Gene3D" id="2.60.120.330">
    <property type="entry name" value="B-lactam Antibiotic, Isopenicillin N Synthase, Chain"/>
    <property type="match status" value="1"/>
</dbReference>
<proteinExistence type="inferred from homology"/>
<dbReference type="GO" id="GO:0006334">
    <property type="term" value="P:nucleosome assembly"/>
    <property type="evidence" value="ECO:0007669"/>
    <property type="project" value="InterPro"/>
</dbReference>
<evidence type="ECO:0000256" key="6">
    <source>
        <dbReference type="SAM" id="Coils"/>
    </source>
</evidence>
<sequence length="368" mass="42092">MGAEKGKKQRSEEVEEERNGADVIDVELVQTIEKLQSIQEDLEKINEEASEKVLELEQQYNVIRKPVYDKRNDVIKSIPDFWLTAFMSHPALSELLTEEDQKIFKYLDNLEVEDFKDVKSGYSITFMFKPNPHFEDAKLTKTFSFLEEGVTKITATNIKWKEGMGIPNGVSEEKKGNKRSLAEESFFSWFTESEFKGDMYEINDEVADIIKDDLWPNPLTYFNNEAEEDMDEDDEDDEGLPSILVFDLHIFKKEMSIPEVDLSLFLKNGGDEEGKKKAKDVPSDCGFFQIRNHGVPLDLINQAIQLSRTLFALPDQEKLEYSPRSAAPLPAGYSKQLRLIKTSTSLSPASMSCLLISGTSNQTYWNLF</sequence>
<keyword evidence="9" id="KW-1185">Reference proteome</keyword>
<keyword evidence="6" id="KW-0175">Coiled coil</keyword>
<dbReference type="GO" id="GO:0005634">
    <property type="term" value="C:nucleus"/>
    <property type="evidence" value="ECO:0007669"/>
    <property type="project" value="InterPro"/>
</dbReference>
<dbReference type="EMBL" id="PNBA02000014">
    <property type="protein sequence ID" value="KAG6401741.1"/>
    <property type="molecule type" value="Genomic_DNA"/>
</dbReference>
<dbReference type="Gene3D" id="3.30.1120.90">
    <property type="entry name" value="Nucleosome assembly protein"/>
    <property type="match status" value="1"/>
</dbReference>
<evidence type="ECO:0000256" key="1">
    <source>
        <dbReference type="ARBA" id="ARBA00009947"/>
    </source>
</evidence>
<feature type="coiled-coil region" evidence="6">
    <location>
        <begin position="28"/>
        <end position="59"/>
    </location>
</feature>
<dbReference type="PANTHER" id="PTHR11875">
    <property type="entry name" value="TESTIS-SPECIFIC Y-ENCODED PROTEIN"/>
    <property type="match status" value="1"/>
</dbReference>
<dbReference type="Gene3D" id="1.20.5.1500">
    <property type="match status" value="1"/>
</dbReference>
<dbReference type="Pfam" id="PF14226">
    <property type="entry name" value="DIOX_N"/>
    <property type="match status" value="1"/>
</dbReference>
<evidence type="ECO:0000256" key="5">
    <source>
        <dbReference type="RuleBase" id="RU003876"/>
    </source>
</evidence>
<dbReference type="GO" id="GO:0046872">
    <property type="term" value="F:metal ion binding"/>
    <property type="evidence" value="ECO:0007669"/>
    <property type="project" value="UniProtKB-KW"/>
</dbReference>
<dbReference type="AlphaFoldDB" id="A0A8X8ZEB3"/>
<keyword evidence="2" id="KW-0479">Metal-binding</keyword>
<comment type="similarity">
    <text evidence="1 5">Belongs to the nucleosome assembly protein (NAP) family.</text>
</comment>
<dbReference type="InterPro" id="IPR037231">
    <property type="entry name" value="NAP-like_sf"/>
</dbReference>
<reference evidence="8" key="2">
    <citation type="submission" date="2020-08" db="EMBL/GenBank/DDBJ databases">
        <title>Plant Genome Project.</title>
        <authorList>
            <person name="Zhang R.-G."/>
        </authorList>
    </citation>
    <scope>NUCLEOTIDE SEQUENCE</scope>
    <source>
        <strain evidence="8">Huo1</strain>
        <tissue evidence="8">Leaf</tissue>
    </source>
</reference>
<accession>A0A8X8ZEB3</accession>
<dbReference type="SUPFAM" id="SSF51197">
    <property type="entry name" value="Clavaminate synthase-like"/>
    <property type="match status" value="1"/>
</dbReference>
<organism evidence="8">
    <name type="scientific">Salvia splendens</name>
    <name type="common">Scarlet sage</name>
    <dbReference type="NCBI Taxonomy" id="180675"/>
    <lineage>
        <taxon>Eukaryota</taxon>
        <taxon>Viridiplantae</taxon>
        <taxon>Streptophyta</taxon>
        <taxon>Embryophyta</taxon>
        <taxon>Tracheophyta</taxon>
        <taxon>Spermatophyta</taxon>
        <taxon>Magnoliopsida</taxon>
        <taxon>eudicotyledons</taxon>
        <taxon>Gunneridae</taxon>
        <taxon>Pentapetalae</taxon>
        <taxon>asterids</taxon>
        <taxon>lamiids</taxon>
        <taxon>Lamiales</taxon>
        <taxon>Lamiaceae</taxon>
        <taxon>Nepetoideae</taxon>
        <taxon>Mentheae</taxon>
        <taxon>Salviinae</taxon>
        <taxon>Salvia</taxon>
        <taxon>Salvia subgen. Calosphace</taxon>
        <taxon>core Calosphace</taxon>
    </lineage>
</organism>
<dbReference type="GO" id="GO:0000724">
    <property type="term" value="P:double-strand break repair via homologous recombination"/>
    <property type="evidence" value="ECO:0007669"/>
    <property type="project" value="UniProtKB-ARBA"/>
</dbReference>
<reference evidence="8" key="1">
    <citation type="submission" date="2018-01" db="EMBL/GenBank/DDBJ databases">
        <authorList>
            <person name="Mao J.F."/>
        </authorList>
    </citation>
    <scope>NUCLEOTIDE SEQUENCE</scope>
    <source>
        <strain evidence="8">Huo1</strain>
        <tissue evidence="8">Leaf</tissue>
    </source>
</reference>
<dbReference type="GO" id="GO:0042393">
    <property type="term" value="F:histone binding"/>
    <property type="evidence" value="ECO:0007669"/>
    <property type="project" value="UniProtKB-ARBA"/>
</dbReference>
<dbReference type="InterPro" id="IPR002164">
    <property type="entry name" value="NAP_family"/>
</dbReference>
<keyword evidence="4" id="KW-0143">Chaperone</keyword>
<dbReference type="Pfam" id="PF00956">
    <property type="entry name" value="NAP"/>
    <property type="match status" value="1"/>
</dbReference>
<evidence type="ECO:0000259" key="7">
    <source>
        <dbReference type="Pfam" id="PF14226"/>
    </source>
</evidence>
<evidence type="ECO:0000256" key="3">
    <source>
        <dbReference type="ARBA" id="ARBA00023004"/>
    </source>
</evidence>
<dbReference type="InterPro" id="IPR026992">
    <property type="entry name" value="DIOX_N"/>
</dbReference>
<name>A0A8X8ZEB3_SALSN</name>